<dbReference type="OrthoDB" id="7307644at2"/>
<reference evidence="1 2" key="1">
    <citation type="submission" date="2018-12" db="EMBL/GenBank/DDBJ databases">
        <authorList>
            <person name="Yang Y."/>
        </authorList>
    </citation>
    <scope>NUCLEOTIDE SEQUENCE [LARGE SCALE GENOMIC DNA]</scope>
    <source>
        <strain evidence="1 2">L-25-5w-1</strain>
    </source>
</reference>
<dbReference type="RefSeq" id="WP_126619605.1">
    <property type="nucleotide sequence ID" value="NZ_JBHUCY010000034.1"/>
</dbReference>
<comment type="caution">
    <text evidence="1">The sequence shown here is derived from an EMBL/GenBank/DDBJ whole genome shotgun (WGS) entry which is preliminary data.</text>
</comment>
<gene>
    <name evidence="1" type="ORF">EJ903_22260</name>
</gene>
<name>A0A431VBM8_9PROT</name>
<protein>
    <recommendedName>
        <fullName evidence="3">DUF2946 domain-containing protein</fullName>
    </recommendedName>
</protein>
<proteinExistence type="predicted"/>
<evidence type="ECO:0008006" key="3">
    <source>
        <dbReference type="Google" id="ProtNLM"/>
    </source>
</evidence>
<keyword evidence="2" id="KW-1185">Reference proteome</keyword>
<dbReference type="AlphaFoldDB" id="A0A431VBM8"/>
<accession>A0A431VBM8</accession>
<sequence length="156" mass="16372">MTAFHPSATRTPAGHLFGLRPDRRRRIGASVGVWLLLVHLLALGGHPPRADAPSSPLFAQDLSGDRIVICTAGGMVVIDRATGQPVPPDADRPHGDLCLFCLPGLQGGTDLPTVATLALPVATLCPPLYSDRPHPPPAARPVGVAWPRGPPWGFPT</sequence>
<dbReference type="EMBL" id="RXMA01000030">
    <property type="protein sequence ID" value="RTR15861.1"/>
    <property type="molecule type" value="Genomic_DNA"/>
</dbReference>
<evidence type="ECO:0000313" key="2">
    <source>
        <dbReference type="Proteomes" id="UP000277007"/>
    </source>
</evidence>
<evidence type="ECO:0000313" key="1">
    <source>
        <dbReference type="EMBL" id="RTR15861.1"/>
    </source>
</evidence>
<dbReference type="Proteomes" id="UP000277007">
    <property type="component" value="Unassembled WGS sequence"/>
</dbReference>
<organism evidence="1 2">
    <name type="scientific">Azospirillum griseum</name>
    <dbReference type="NCBI Taxonomy" id="2496639"/>
    <lineage>
        <taxon>Bacteria</taxon>
        <taxon>Pseudomonadati</taxon>
        <taxon>Pseudomonadota</taxon>
        <taxon>Alphaproteobacteria</taxon>
        <taxon>Rhodospirillales</taxon>
        <taxon>Azospirillaceae</taxon>
        <taxon>Azospirillum</taxon>
    </lineage>
</organism>